<evidence type="ECO:0000256" key="1">
    <source>
        <dbReference type="ARBA" id="ARBA00008343"/>
    </source>
</evidence>
<dbReference type="GO" id="GO:0140078">
    <property type="term" value="F:class I DNA-(apurinic or apyrimidinic site) endonuclease activity"/>
    <property type="evidence" value="ECO:0007669"/>
    <property type="project" value="UniProtKB-EC"/>
</dbReference>
<dbReference type="RefSeq" id="WP_073708394.1">
    <property type="nucleotide sequence ID" value="NZ_MQSU01000001.1"/>
</dbReference>
<keyword evidence="3 12" id="KW-0479">Metal-binding</keyword>
<dbReference type="NCBIfam" id="TIGR01083">
    <property type="entry name" value="nth"/>
    <property type="match status" value="1"/>
</dbReference>
<evidence type="ECO:0000313" key="16">
    <source>
        <dbReference type="Proteomes" id="UP000186785"/>
    </source>
</evidence>
<dbReference type="Pfam" id="PF00730">
    <property type="entry name" value="HhH-GPD"/>
    <property type="match status" value="1"/>
</dbReference>
<dbReference type="GO" id="GO:0046872">
    <property type="term" value="F:metal ion binding"/>
    <property type="evidence" value="ECO:0007669"/>
    <property type="project" value="UniProtKB-KW"/>
</dbReference>
<keyword evidence="11 12" id="KW-0326">Glycosidase</keyword>
<evidence type="ECO:0000256" key="13">
    <source>
        <dbReference type="SAM" id="MobiDB-lite"/>
    </source>
</evidence>
<dbReference type="EMBL" id="MQSV01000001">
    <property type="protein sequence ID" value="OKL49503.1"/>
    <property type="molecule type" value="Genomic_DNA"/>
</dbReference>
<evidence type="ECO:0000256" key="7">
    <source>
        <dbReference type="ARBA" id="ARBA00023014"/>
    </source>
</evidence>
<dbReference type="EC" id="4.2.99.18" evidence="12"/>
<evidence type="ECO:0000259" key="14">
    <source>
        <dbReference type="SMART" id="SM00478"/>
    </source>
</evidence>
<evidence type="ECO:0000256" key="8">
    <source>
        <dbReference type="ARBA" id="ARBA00023125"/>
    </source>
</evidence>
<proteinExistence type="inferred from homology"/>
<dbReference type="InterPro" id="IPR000445">
    <property type="entry name" value="HhH_motif"/>
</dbReference>
<dbReference type="SMART" id="SM00478">
    <property type="entry name" value="ENDO3c"/>
    <property type="match status" value="1"/>
</dbReference>
<sequence>MTSSQKKTEPTQSSKVKKGVEPAPSKKAELFAELQNLYPNASCALQHEGPFQLLVATVLSAQTTDQRVNQITPALFEKYPDPESLAAGDPEDLLALVKPLGFGNRRSSQLKKLGDALVHEYQGSVPETSKALETLPGVGRKTANVVLGNCFGQPAITVDTHVGRLARRWGWTKETDPKKAELDIQQVLPKETWTKACHQIIDHGRAICHSRQPDCGNCPLWSLCPQIGVHE</sequence>
<protein>
    <recommendedName>
        <fullName evidence="12">Endonuclease III</fullName>
        <ecNumber evidence="12">4.2.99.18</ecNumber>
    </recommendedName>
    <alternativeName>
        <fullName evidence="12">DNA-(apurinic or apyrimidinic site) lyase</fullName>
    </alternativeName>
</protein>
<keyword evidence="6 12" id="KW-0408">Iron</keyword>
<evidence type="ECO:0000256" key="9">
    <source>
        <dbReference type="ARBA" id="ARBA00023204"/>
    </source>
</evidence>
<evidence type="ECO:0000256" key="11">
    <source>
        <dbReference type="ARBA" id="ARBA00023295"/>
    </source>
</evidence>
<dbReference type="PIRSF" id="PIRSF001435">
    <property type="entry name" value="Nth"/>
    <property type="match status" value="1"/>
</dbReference>
<evidence type="ECO:0000256" key="3">
    <source>
        <dbReference type="ARBA" id="ARBA00022723"/>
    </source>
</evidence>
<dbReference type="GO" id="GO:0006285">
    <property type="term" value="P:base-excision repair, AP site formation"/>
    <property type="evidence" value="ECO:0007669"/>
    <property type="project" value="TreeGrafter"/>
</dbReference>
<feature type="compositionally biased region" description="Polar residues" evidence="13">
    <location>
        <begin position="1"/>
        <end position="14"/>
    </location>
</feature>
<dbReference type="InterPro" id="IPR023170">
    <property type="entry name" value="HhH_base_excis_C"/>
</dbReference>
<dbReference type="SUPFAM" id="SSF48150">
    <property type="entry name" value="DNA-glycosylase"/>
    <property type="match status" value="1"/>
</dbReference>
<dbReference type="Pfam" id="PF00633">
    <property type="entry name" value="HHH"/>
    <property type="match status" value="1"/>
</dbReference>
<feature type="binding site" evidence="12">
    <location>
        <position position="215"/>
    </location>
    <ligand>
        <name>[4Fe-4S] cluster</name>
        <dbReference type="ChEBI" id="CHEBI:49883"/>
    </ligand>
</feature>
<evidence type="ECO:0000313" key="15">
    <source>
        <dbReference type="EMBL" id="OKL49503.1"/>
    </source>
</evidence>
<dbReference type="Gene3D" id="1.10.1670.10">
    <property type="entry name" value="Helix-hairpin-Helix base-excision DNA repair enzymes (C-terminal)"/>
    <property type="match status" value="1"/>
</dbReference>
<comment type="catalytic activity">
    <reaction evidence="12">
        <text>2'-deoxyribonucleotide-(2'-deoxyribose 5'-phosphate)-2'-deoxyribonucleotide-DNA = a 3'-end 2'-deoxyribonucleotide-(2,3-dehydro-2,3-deoxyribose 5'-phosphate)-DNA + a 5'-end 5'-phospho-2'-deoxyribonucleoside-DNA + H(+)</text>
        <dbReference type="Rhea" id="RHEA:66592"/>
        <dbReference type="Rhea" id="RHEA-COMP:13180"/>
        <dbReference type="Rhea" id="RHEA-COMP:16897"/>
        <dbReference type="Rhea" id="RHEA-COMP:17067"/>
        <dbReference type="ChEBI" id="CHEBI:15378"/>
        <dbReference type="ChEBI" id="CHEBI:136412"/>
        <dbReference type="ChEBI" id="CHEBI:157695"/>
        <dbReference type="ChEBI" id="CHEBI:167181"/>
        <dbReference type="EC" id="4.2.99.18"/>
    </reaction>
</comment>
<evidence type="ECO:0000256" key="6">
    <source>
        <dbReference type="ARBA" id="ARBA00023004"/>
    </source>
</evidence>
<keyword evidence="2 12" id="KW-0004">4Fe-4S</keyword>
<dbReference type="GO" id="GO:0051539">
    <property type="term" value="F:4 iron, 4 sulfur cluster binding"/>
    <property type="evidence" value="ECO:0007669"/>
    <property type="project" value="UniProtKB-UniRule"/>
</dbReference>
<evidence type="ECO:0000256" key="5">
    <source>
        <dbReference type="ARBA" id="ARBA00022801"/>
    </source>
</evidence>
<dbReference type="Gene3D" id="1.10.340.30">
    <property type="entry name" value="Hypothetical protein, domain 2"/>
    <property type="match status" value="1"/>
</dbReference>
<dbReference type="PANTHER" id="PTHR10359:SF18">
    <property type="entry name" value="ENDONUCLEASE III"/>
    <property type="match status" value="1"/>
</dbReference>
<evidence type="ECO:0000256" key="10">
    <source>
        <dbReference type="ARBA" id="ARBA00023239"/>
    </source>
</evidence>
<keyword evidence="7 12" id="KW-0411">Iron-sulfur</keyword>
<keyword evidence="15" id="KW-0255">Endonuclease</keyword>
<evidence type="ECO:0000256" key="4">
    <source>
        <dbReference type="ARBA" id="ARBA00022763"/>
    </source>
</evidence>
<organism evidence="15 16">
    <name type="scientific">Boudabousia liubingyangii</name>
    <dbReference type="NCBI Taxonomy" id="1921764"/>
    <lineage>
        <taxon>Bacteria</taxon>
        <taxon>Bacillati</taxon>
        <taxon>Actinomycetota</taxon>
        <taxon>Actinomycetes</taxon>
        <taxon>Actinomycetales</taxon>
        <taxon>Actinomycetaceae</taxon>
        <taxon>Boudabousia</taxon>
    </lineage>
</organism>
<keyword evidence="10 12" id="KW-0456">Lyase</keyword>
<accession>A0A1Q5PPQ1</accession>
<dbReference type="InterPro" id="IPR011257">
    <property type="entry name" value="DNA_glycosylase"/>
</dbReference>
<comment type="cofactor">
    <cofactor evidence="12">
        <name>[4Fe-4S] cluster</name>
        <dbReference type="ChEBI" id="CHEBI:49883"/>
    </cofactor>
    <text evidence="12">Binds 1 [4Fe-4S] cluster.</text>
</comment>
<dbReference type="OrthoDB" id="9800977at2"/>
<dbReference type="GO" id="GO:0003677">
    <property type="term" value="F:DNA binding"/>
    <property type="evidence" value="ECO:0007669"/>
    <property type="project" value="UniProtKB-UniRule"/>
</dbReference>
<gene>
    <name evidence="12" type="primary">nth</name>
    <name evidence="15" type="ORF">BSR29_00645</name>
</gene>
<feature type="binding site" evidence="12">
    <location>
        <position position="208"/>
    </location>
    <ligand>
        <name>[4Fe-4S] cluster</name>
        <dbReference type="ChEBI" id="CHEBI:49883"/>
    </ligand>
</feature>
<dbReference type="HAMAP" id="MF_00942">
    <property type="entry name" value="Nth"/>
    <property type="match status" value="1"/>
</dbReference>
<keyword evidence="5 12" id="KW-0378">Hydrolase</keyword>
<keyword evidence="8 12" id="KW-0238">DNA-binding</keyword>
<comment type="caution">
    <text evidence="15">The sequence shown here is derived from an EMBL/GenBank/DDBJ whole genome shotgun (WGS) entry which is preliminary data.</text>
</comment>
<dbReference type="FunFam" id="1.10.1670.10:FF:000001">
    <property type="entry name" value="Endonuclease III"/>
    <property type="match status" value="1"/>
</dbReference>
<name>A0A1Q5PPQ1_9ACTO</name>
<feature type="domain" description="HhH-GPD" evidence="14">
    <location>
        <begin position="59"/>
        <end position="206"/>
    </location>
</feature>
<dbReference type="STRING" id="1921764.BSR28_01865"/>
<dbReference type="Proteomes" id="UP000186785">
    <property type="component" value="Unassembled WGS sequence"/>
</dbReference>
<dbReference type="GO" id="GO:0019104">
    <property type="term" value="F:DNA N-glycosylase activity"/>
    <property type="evidence" value="ECO:0007669"/>
    <property type="project" value="UniProtKB-UniRule"/>
</dbReference>
<evidence type="ECO:0000256" key="12">
    <source>
        <dbReference type="HAMAP-Rule" id="MF_00942"/>
    </source>
</evidence>
<dbReference type="FunFam" id="1.10.340.30:FF:000001">
    <property type="entry name" value="Endonuclease III"/>
    <property type="match status" value="1"/>
</dbReference>
<feature type="binding site" evidence="12">
    <location>
        <position position="224"/>
    </location>
    <ligand>
        <name>[4Fe-4S] cluster</name>
        <dbReference type="ChEBI" id="CHEBI:49883"/>
    </ligand>
</feature>
<keyword evidence="9 12" id="KW-0234">DNA repair</keyword>
<reference evidence="15 16" key="1">
    <citation type="submission" date="2016-11" db="EMBL/GenBank/DDBJ databases">
        <title>Actinomyces gypaetusis sp. nov. isolated from the vulture Gypaetus barbatus in Qinghai Tibet Plateau China.</title>
        <authorList>
            <person name="Meng X."/>
        </authorList>
    </citation>
    <scope>NUCLEOTIDE SEQUENCE [LARGE SCALE GENOMIC DNA]</scope>
    <source>
        <strain evidence="15 16">VUL4_2</strain>
    </source>
</reference>
<keyword evidence="16" id="KW-1185">Reference proteome</keyword>
<dbReference type="InterPro" id="IPR005759">
    <property type="entry name" value="Nth"/>
</dbReference>
<keyword evidence="4 12" id="KW-0227">DNA damage</keyword>
<dbReference type="PANTHER" id="PTHR10359">
    <property type="entry name" value="A/G-SPECIFIC ADENINE GLYCOSYLASE/ENDONUCLEASE III"/>
    <property type="match status" value="1"/>
</dbReference>
<comment type="similarity">
    <text evidence="1 12">Belongs to the Nth/MutY family.</text>
</comment>
<comment type="function">
    <text evidence="12">DNA repair enzyme that has both DNA N-glycosylase activity and AP-lyase activity. The DNA N-glycosylase activity releases various damaged pyrimidines from DNA by cleaving the N-glycosidic bond, leaving an AP (apurinic/apyrimidinic) site. The AP-lyase activity cleaves the phosphodiester bond 3' to the AP site by a beta-elimination, leaving a 3'-terminal unsaturated sugar and a product with a terminal 5'-phosphate.</text>
</comment>
<evidence type="ECO:0000256" key="2">
    <source>
        <dbReference type="ARBA" id="ARBA00022485"/>
    </source>
</evidence>
<feature type="region of interest" description="Disordered" evidence="13">
    <location>
        <begin position="1"/>
        <end position="24"/>
    </location>
</feature>
<dbReference type="AlphaFoldDB" id="A0A1Q5PPQ1"/>
<dbReference type="CDD" id="cd00056">
    <property type="entry name" value="ENDO3c"/>
    <property type="match status" value="1"/>
</dbReference>
<feature type="binding site" evidence="12">
    <location>
        <position position="218"/>
    </location>
    <ligand>
        <name>[4Fe-4S] cluster</name>
        <dbReference type="ChEBI" id="CHEBI:49883"/>
    </ligand>
</feature>
<dbReference type="InterPro" id="IPR003265">
    <property type="entry name" value="HhH-GPD_domain"/>
</dbReference>
<keyword evidence="15" id="KW-0540">Nuclease</keyword>